<protein>
    <recommendedName>
        <fullName evidence="8">Major facilitator superfamily (MFS) profile domain-containing protein</fullName>
    </recommendedName>
</protein>
<dbReference type="InterPro" id="IPR011701">
    <property type="entry name" value="MFS"/>
</dbReference>
<accession>A0AAD5X8W7</accession>
<keyword evidence="3" id="KW-1003">Cell membrane</keyword>
<reference evidence="9" key="1">
    <citation type="submission" date="2020-05" db="EMBL/GenBank/DDBJ databases">
        <title>Phylogenomic resolution of chytrid fungi.</title>
        <authorList>
            <person name="Stajich J.E."/>
            <person name="Amses K."/>
            <person name="Simmons R."/>
            <person name="Seto K."/>
            <person name="Myers J."/>
            <person name="Bonds A."/>
            <person name="Quandt C.A."/>
            <person name="Barry K."/>
            <person name="Liu P."/>
            <person name="Grigoriev I."/>
            <person name="Longcore J.E."/>
            <person name="James T.Y."/>
        </authorList>
    </citation>
    <scope>NUCLEOTIDE SEQUENCE</scope>
    <source>
        <strain evidence="9">JEL0513</strain>
    </source>
</reference>
<evidence type="ECO:0000256" key="4">
    <source>
        <dbReference type="ARBA" id="ARBA00022692"/>
    </source>
</evidence>
<feature type="transmembrane region" description="Helical" evidence="7">
    <location>
        <begin position="247"/>
        <end position="266"/>
    </location>
</feature>
<dbReference type="FunFam" id="1.20.1720.10:FF:000004">
    <property type="entry name" value="EmrB/QacA family drug resistance transporter"/>
    <property type="match status" value="1"/>
</dbReference>
<feature type="transmembrane region" description="Helical" evidence="7">
    <location>
        <begin position="204"/>
        <end position="227"/>
    </location>
</feature>
<evidence type="ECO:0000256" key="2">
    <source>
        <dbReference type="ARBA" id="ARBA00022448"/>
    </source>
</evidence>
<feature type="transmembrane region" description="Helical" evidence="7">
    <location>
        <begin position="307"/>
        <end position="326"/>
    </location>
</feature>
<comment type="subcellular location">
    <subcellularLocation>
        <location evidence="1">Cell membrane</location>
        <topology evidence="1">Multi-pass membrane protein</topology>
    </subcellularLocation>
</comment>
<feature type="transmembrane region" description="Helical" evidence="7">
    <location>
        <begin position="88"/>
        <end position="106"/>
    </location>
</feature>
<organism evidence="9 10">
    <name type="scientific">Physocladia obscura</name>
    <dbReference type="NCBI Taxonomy" id="109957"/>
    <lineage>
        <taxon>Eukaryota</taxon>
        <taxon>Fungi</taxon>
        <taxon>Fungi incertae sedis</taxon>
        <taxon>Chytridiomycota</taxon>
        <taxon>Chytridiomycota incertae sedis</taxon>
        <taxon>Chytridiomycetes</taxon>
        <taxon>Chytridiales</taxon>
        <taxon>Chytriomycetaceae</taxon>
        <taxon>Physocladia</taxon>
    </lineage>
</organism>
<dbReference type="Pfam" id="PF07690">
    <property type="entry name" value="MFS_1"/>
    <property type="match status" value="1"/>
</dbReference>
<keyword evidence="10" id="KW-1185">Reference proteome</keyword>
<dbReference type="GO" id="GO:0005886">
    <property type="term" value="C:plasma membrane"/>
    <property type="evidence" value="ECO:0007669"/>
    <property type="project" value="UniProtKB-SubCell"/>
</dbReference>
<dbReference type="EMBL" id="JADGJH010002109">
    <property type="protein sequence ID" value="KAJ3103350.1"/>
    <property type="molecule type" value="Genomic_DNA"/>
</dbReference>
<feature type="transmembrane region" description="Helical" evidence="7">
    <location>
        <begin position="507"/>
        <end position="526"/>
    </location>
</feature>
<proteinExistence type="predicted"/>
<dbReference type="CDD" id="cd17502">
    <property type="entry name" value="MFS_Azr1_MDR_like"/>
    <property type="match status" value="1"/>
</dbReference>
<evidence type="ECO:0000256" key="3">
    <source>
        <dbReference type="ARBA" id="ARBA00022475"/>
    </source>
</evidence>
<keyword evidence="5 7" id="KW-1133">Transmembrane helix</keyword>
<dbReference type="Proteomes" id="UP001211907">
    <property type="component" value="Unassembled WGS sequence"/>
</dbReference>
<keyword evidence="4 7" id="KW-0812">Transmembrane</keyword>
<dbReference type="SUPFAM" id="SSF103473">
    <property type="entry name" value="MFS general substrate transporter"/>
    <property type="match status" value="1"/>
</dbReference>
<feature type="transmembrane region" description="Helical" evidence="7">
    <location>
        <begin position="332"/>
        <end position="351"/>
    </location>
</feature>
<dbReference type="PANTHER" id="PTHR23501:SF197">
    <property type="entry name" value="COMD"/>
    <property type="match status" value="1"/>
</dbReference>
<sequence>MTAENSVEVLIPMTTANKSPSSTDGPFFAISDSPSTPTSNQIKVQLSRAQFALVYLGLLLGILMAALDQTIVSTALKSIVADLGNQELVPWIGSAYFLTAAPFGTMYGKLTDLFGRKWVFVISLVIFEVGSLLCGVTPSMEVLILGRTVAGAGGGGIMSLVFIILSDIVTLQDRGKYQGIMGAVFGLSSVIGPLVGGAFSDHVTWRWCFLINLPLGAITVTTVIIFLQFPALPTTTSFHDNLKRVDFLGTVMLFVATFCVVTPLQLGGSVWAWKSAQSIALFILSPILFGAFVYVEKRVAKEPIVPAELFCNMNVPVILGTCFLLVVSGDNAMQAGIQTIPLIFGVVLLNIGSGVYISKTGPLLMIVGASLTATLDSGSIQTQKTLYLLVLGIGSGSLIQTRVLAIQSSVPRELIAVATAAAQTCQTLGGAFAVSVAGTIFNNVITSDIGDYTTLTLAVEELEAHHISVDLTSVLALSAILNETDFVTNKSIAIQELVDVFNHAYKIAYLSLLVYPVVIFVIAPLVKQINVGAEGKGESRSE</sequence>
<keyword evidence="6 7" id="KW-0472">Membrane</keyword>
<evidence type="ECO:0000256" key="1">
    <source>
        <dbReference type="ARBA" id="ARBA00004651"/>
    </source>
</evidence>
<evidence type="ECO:0000313" key="9">
    <source>
        <dbReference type="EMBL" id="KAJ3103350.1"/>
    </source>
</evidence>
<feature type="transmembrane region" description="Helical" evidence="7">
    <location>
        <begin position="278"/>
        <end position="295"/>
    </location>
</feature>
<dbReference type="GO" id="GO:0022857">
    <property type="term" value="F:transmembrane transporter activity"/>
    <property type="evidence" value="ECO:0007669"/>
    <property type="project" value="InterPro"/>
</dbReference>
<evidence type="ECO:0000313" key="10">
    <source>
        <dbReference type="Proteomes" id="UP001211907"/>
    </source>
</evidence>
<dbReference type="PANTHER" id="PTHR23501">
    <property type="entry name" value="MAJOR FACILITATOR SUPERFAMILY"/>
    <property type="match status" value="1"/>
</dbReference>
<evidence type="ECO:0000256" key="6">
    <source>
        <dbReference type="ARBA" id="ARBA00023136"/>
    </source>
</evidence>
<evidence type="ECO:0000256" key="5">
    <source>
        <dbReference type="ARBA" id="ARBA00022989"/>
    </source>
</evidence>
<feature type="transmembrane region" description="Helical" evidence="7">
    <location>
        <begin position="52"/>
        <end position="76"/>
    </location>
</feature>
<gene>
    <name evidence="9" type="ORF">HK100_004212</name>
</gene>
<feature type="transmembrane region" description="Helical" evidence="7">
    <location>
        <begin position="177"/>
        <end position="198"/>
    </location>
</feature>
<dbReference type="AlphaFoldDB" id="A0AAD5X8W7"/>
<evidence type="ECO:0000259" key="8">
    <source>
        <dbReference type="PROSITE" id="PS50850"/>
    </source>
</evidence>
<name>A0AAD5X8W7_9FUNG</name>
<dbReference type="InterPro" id="IPR036259">
    <property type="entry name" value="MFS_trans_sf"/>
</dbReference>
<feature type="transmembrane region" description="Helical" evidence="7">
    <location>
        <begin position="118"/>
        <end position="138"/>
    </location>
</feature>
<feature type="domain" description="Major facilitator superfamily (MFS) profile" evidence="8">
    <location>
        <begin position="54"/>
        <end position="491"/>
    </location>
</feature>
<evidence type="ECO:0000256" key="7">
    <source>
        <dbReference type="SAM" id="Phobius"/>
    </source>
</evidence>
<feature type="transmembrane region" description="Helical" evidence="7">
    <location>
        <begin position="144"/>
        <end position="165"/>
    </location>
</feature>
<dbReference type="PROSITE" id="PS50850">
    <property type="entry name" value="MFS"/>
    <property type="match status" value="1"/>
</dbReference>
<dbReference type="Gene3D" id="1.20.1250.20">
    <property type="entry name" value="MFS general substrate transporter like domains"/>
    <property type="match status" value="1"/>
</dbReference>
<keyword evidence="2" id="KW-0813">Transport</keyword>
<dbReference type="InterPro" id="IPR020846">
    <property type="entry name" value="MFS_dom"/>
</dbReference>
<comment type="caution">
    <text evidence="9">The sequence shown here is derived from an EMBL/GenBank/DDBJ whole genome shotgun (WGS) entry which is preliminary data.</text>
</comment>